<gene>
    <name evidence="1" type="ORF">OKW52_09825</name>
</gene>
<evidence type="ECO:0000313" key="1">
    <source>
        <dbReference type="EMBL" id="MCW1932545.1"/>
    </source>
</evidence>
<dbReference type="RefSeq" id="WP_264505536.1">
    <property type="nucleotide sequence ID" value="NZ_JAPDFL010000001.1"/>
</dbReference>
<proteinExistence type="predicted"/>
<evidence type="ECO:0000313" key="2">
    <source>
        <dbReference type="Proteomes" id="UP001208938"/>
    </source>
</evidence>
<dbReference type="EMBL" id="JAPDFL010000001">
    <property type="protein sequence ID" value="MCW1932545.1"/>
    <property type="molecule type" value="Genomic_DNA"/>
</dbReference>
<accession>A0ABT3GYH8</accession>
<evidence type="ECO:0008006" key="3">
    <source>
        <dbReference type="Google" id="ProtNLM"/>
    </source>
</evidence>
<organism evidence="1 2">
    <name type="scientific">Pararhodobacter zhoushanensis</name>
    <dbReference type="NCBI Taxonomy" id="2479545"/>
    <lineage>
        <taxon>Bacteria</taxon>
        <taxon>Pseudomonadati</taxon>
        <taxon>Pseudomonadota</taxon>
        <taxon>Alphaproteobacteria</taxon>
        <taxon>Rhodobacterales</taxon>
        <taxon>Paracoccaceae</taxon>
        <taxon>Pararhodobacter</taxon>
    </lineage>
</organism>
<sequence>MTGPLNPLDYIDIIEEGGTRTNSVQSYSYLRDGLPAQIRVPVAPGRYTLRYVEEIEGRAPRILASQPLEVTDLTYALTAPETAMAGSTLSIGWTGPNAQGDYIDVIEAGATRTNSAAADDYLTANPLPLILPLTPGAYEIRYIAEGPEGRVVAMTRPLTVTPPMVTLTAPATLAPGAEFTVQWQGPANPRSWIDIVVPGNAEFSGELTYAYLDPASPQVTLYAPTEAGSYELRFVAEDMRMNRQVLARVPLSVAAGAVAPSDGK</sequence>
<keyword evidence="2" id="KW-1185">Reference proteome</keyword>
<protein>
    <recommendedName>
        <fullName evidence="3">Ca-activated chloride channel family protein</fullName>
    </recommendedName>
</protein>
<comment type="caution">
    <text evidence="1">The sequence shown here is derived from an EMBL/GenBank/DDBJ whole genome shotgun (WGS) entry which is preliminary data.</text>
</comment>
<reference evidence="1 2" key="1">
    <citation type="submission" date="2022-10" db="EMBL/GenBank/DDBJ databases">
        <title>Pararhodobacter sp. nov., isolated from marine algae.</title>
        <authorList>
            <person name="Choi B.J."/>
            <person name="Kim J.M."/>
            <person name="Lee J.K."/>
            <person name="Choi D.G."/>
            <person name="Jeon C.O."/>
        </authorList>
    </citation>
    <scope>NUCLEOTIDE SEQUENCE [LARGE SCALE GENOMIC DNA]</scope>
    <source>
        <strain evidence="1 2">ZQ420</strain>
    </source>
</reference>
<name>A0ABT3GYH8_9RHOB</name>
<dbReference type="Proteomes" id="UP001208938">
    <property type="component" value="Unassembled WGS sequence"/>
</dbReference>